<dbReference type="Gene3D" id="3.30.2350.10">
    <property type="entry name" value="Pseudouridine synthase"/>
    <property type="match status" value="1"/>
</dbReference>
<dbReference type="Pfam" id="PF00849">
    <property type="entry name" value="PseudoU_synth_2"/>
    <property type="match status" value="1"/>
</dbReference>
<dbReference type="SUPFAM" id="SSF55120">
    <property type="entry name" value="Pseudouridine synthase"/>
    <property type="match status" value="1"/>
</dbReference>
<dbReference type="InterPro" id="IPR020103">
    <property type="entry name" value="PsdUridine_synth_cat_dom_sf"/>
</dbReference>
<dbReference type="PANTHER" id="PTHR21600:SF89">
    <property type="entry name" value="RIBOSOMAL LARGE SUBUNIT PSEUDOURIDINE SYNTHASE A"/>
    <property type="match status" value="1"/>
</dbReference>
<dbReference type="Proteomes" id="UP001139701">
    <property type="component" value="Unassembled WGS sequence"/>
</dbReference>
<comment type="caution">
    <text evidence="2">The sequence shown here is derived from an EMBL/GenBank/DDBJ whole genome shotgun (WGS) entry which is preliminary data.</text>
</comment>
<dbReference type="GO" id="GO:0009982">
    <property type="term" value="F:pseudouridine synthase activity"/>
    <property type="evidence" value="ECO:0007669"/>
    <property type="project" value="InterPro"/>
</dbReference>
<dbReference type="EMBL" id="JAKUML010000017">
    <property type="protein sequence ID" value="MCJ8147219.1"/>
    <property type="molecule type" value="Genomic_DNA"/>
</dbReference>
<keyword evidence="3" id="KW-1185">Reference proteome</keyword>
<accession>A0A9X2B9H7</accession>
<dbReference type="InterPro" id="IPR050188">
    <property type="entry name" value="RluA_PseudoU_synthase"/>
</dbReference>
<feature type="domain" description="Pseudouridine synthase RsuA/RluA-like" evidence="1">
    <location>
        <begin position="24"/>
        <end position="172"/>
    </location>
</feature>
<evidence type="ECO:0000313" key="3">
    <source>
        <dbReference type="Proteomes" id="UP001139701"/>
    </source>
</evidence>
<proteinExistence type="predicted"/>
<evidence type="ECO:0000259" key="1">
    <source>
        <dbReference type="Pfam" id="PF00849"/>
    </source>
</evidence>
<dbReference type="PANTHER" id="PTHR21600">
    <property type="entry name" value="MITOCHONDRIAL RNA PSEUDOURIDINE SYNTHASE"/>
    <property type="match status" value="1"/>
</dbReference>
<name>A0A9X2B9H7_9GAMM</name>
<dbReference type="CDD" id="cd02869">
    <property type="entry name" value="PseudoU_synth_RluA_like"/>
    <property type="match status" value="1"/>
</dbReference>
<dbReference type="GO" id="GO:0140098">
    <property type="term" value="F:catalytic activity, acting on RNA"/>
    <property type="evidence" value="ECO:0007669"/>
    <property type="project" value="UniProtKB-ARBA"/>
</dbReference>
<dbReference type="GO" id="GO:0000455">
    <property type="term" value="P:enzyme-directed rRNA pseudouridine synthesis"/>
    <property type="evidence" value="ECO:0007669"/>
    <property type="project" value="TreeGrafter"/>
</dbReference>
<protein>
    <submittedName>
        <fullName evidence="2">Pseudouridine synthase</fullName>
    </submittedName>
</protein>
<organism evidence="2 3">
    <name type="scientific">Acinetobacter sedimenti</name>
    <dbReference type="NCBI Taxonomy" id="2919922"/>
    <lineage>
        <taxon>Bacteria</taxon>
        <taxon>Pseudomonadati</taxon>
        <taxon>Pseudomonadota</taxon>
        <taxon>Gammaproteobacteria</taxon>
        <taxon>Moraxellales</taxon>
        <taxon>Moraxellaceae</taxon>
        <taxon>Acinetobacter</taxon>
    </lineage>
</organism>
<evidence type="ECO:0000313" key="2">
    <source>
        <dbReference type="EMBL" id="MCJ8147219.1"/>
    </source>
</evidence>
<gene>
    <name evidence="2" type="ORF">MKI79_09995</name>
</gene>
<dbReference type="AlphaFoldDB" id="A0A9X2B9H7"/>
<reference evidence="2" key="1">
    <citation type="submission" date="2022-02" db="EMBL/GenBank/DDBJ databases">
        <title>Acinetobacter A3.8 sp. nov., isolated from Sediment (Zhairuo Island).</title>
        <authorList>
            <person name="Zheng K."/>
        </authorList>
    </citation>
    <scope>NUCLEOTIDE SEQUENCE</scope>
    <source>
        <strain evidence="2">A3.8</strain>
    </source>
</reference>
<dbReference type="GO" id="GO:0003723">
    <property type="term" value="F:RNA binding"/>
    <property type="evidence" value="ECO:0007669"/>
    <property type="project" value="InterPro"/>
</dbReference>
<sequence>MPIDDQFVYDPPTAPLEILYEDDDLIIVNKPAGLLSVMGRLVEHRDSAYWRILQHFPNAKVTHRLDMATSGILVFAKHRDVEVAMSRLFQQRAIQKTYTALVQGELTGQGIVDVPLITDWENRPRQKIDYDIGKSAQTQYRAMQYIAEYDCTEVKLHPITGRSHQLRVHMLHLGHPIVRDKIYNPQAKNAHTQQMALHASQIEFIHPLQKKEILIKSSPNF</sequence>
<dbReference type="RefSeq" id="WP_241572896.1">
    <property type="nucleotide sequence ID" value="NZ_JAKUML010000017.1"/>
</dbReference>
<dbReference type="InterPro" id="IPR006145">
    <property type="entry name" value="PsdUridine_synth_RsuA/RluA"/>
</dbReference>